<dbReference type="Proteomes" id="UP000799640">
    <property type="component" value="Unassembled WGS sequence"/>
</dbReference>
<feature type="transmembrane region" description="Helical" evidence="6">
    <location>
        <begin position="392"/>
        <end position="413"/>
    </location>
</feature>
<dbReference type="PANTHER" id="PTHR23502">
    <property type="entry name" value="MAJOR FACILITATOR SUPERFAMILY"/>
    <property type="match status" value="1"/>
</dbReference>
<dbReference type="GO" id="GO:0022857">
    <property type="term" value="F:transmembrane transporter activity"/>
    <property type="evidence" value="ECO:0007669"/>
    <property type="project" value="InterPro"/>
</dbReference>
<evidence type="ECO:0000256" key="1">
    <source>
        <dbReference type="ARBA" id="ARBA00004141"/>
    </source>
</evidence>
<dbReference type="PROSITE" id="PS50850">
    <property type="entry name" value="MFS"/>
    <property type="match status" value="1"/>
</dbReference>
<dbReference type="PRINTS" id="PR01036">
    <property type="entry name" value="TCRTETB"/>
</dbReference>
<dbReference type="SUPFAM" id="SSF103473">
    <property type="entry name" value="MFS general substrate transporter"/>
    <property type="match status" value="1"/>
</dbReference>
<feature type="transmembrane region" description="Helical" evidence="6">
    <location>
        <begin position="119"/>
        <end position="142"/>
    </location>
</feature>
<evidence type="ECO:0000256" key="6">
    <source>
        <dbReference type="SAM" id="Phobius"/>
    </source>
</evidence>
<protein>
    <submittedName>
        <fullName evidence="8">MFS general substrate transporter</fullName>
    </submittedName>
</protein>
<organism evidence="8 9">
    <name type="scientific">Trichodelitschia bisporula</name>
    <dbReference type="NCBI Taxonomy" id="703511"/>
    <lineage>
        <taxon>Eukaryota</taxon>
        <taxon>Fungi</taxon>
        <taxon>Dikarya</taxon>
        <taxon>Ascomycota</taxon>
        <taxon>Pezizomycotina</taxon>
        <taxon>Dothideomycetes</taxon>
        <taxon>Dothideomycetes incertae sedis</taxon>
        <taxon>Phaeotrichales</taxon>
        <taxon>Phaeotrichaceae</taxon>
        <taxon>Trichodelitschia</taxon>
    </lineage>
</organism>
<feature type="transmembrane region" description="Helical" evidence="6">
    <location>
        <begin position="287"/>
        <end position="306"/>
    </location>
</feature>
<evidence type="ECO:0000256" key="4">
    <source>
        <dbReference type="ARBA" id="ARBA00023136"/>
    </source>
</evidence>
<comment type="subcellular location">
    <subcellularLocation>
        <location evidence="1">Membrane</location>
        <topology evidence="1">Multi-pass membrane protein</topology>
    </subcellularLocation>
</comment>
<feature type="transmembrane region" description="Helical" evidence="6">
    <location>
        <begin position="211"/>
        <end position="231"/>
    </location>
</feature>
<feature type="transmembrane region" description="Helical" evidence="6">
    <location>
        <begin position="183"/>
        <end position="205"/>
    </location>
</feature>
<evidence type="ECO:0000313" key="9">
    <source>
        <dbReference type="Proteomes" id="UP000799640"/>
    </source>
</evidence>
<keyword evidence="3 6" id="KW-1133">Transmembrane helix</keyword>
<evidence type="ECO:0000256" key="5">
    <source>
        <dbReference type="SAM" id="MobiDB-lite"/>
    </source>
</evidence>
<dbReference type="FunFam" id="1.20.1250.20:FF:000011">
    <property type="entry name" value="MFS multidrug transporter, putative"/>
    <property type="match status" value="1"/>
</dbReference>
<dbReference type="AlphaFoldDB" id="A0A6G1I5C5"/>
<feature type="compositionally biased region" description="Basic and acidic residues" evidence="5">
    <location>
        <begin position="1"/>
        <end position="35"/>
    </location>
</feature>
<evidence type="ECO:0000256" key="3">
    <source>
        <dbReference type="ARBA" id="ARBA00022989"/>
    </source>
</evidence>
<keyword evidence="4 6" id="KW-0472">Membrane</keyword>
<dbReference type="InterPro" id="IPR020846">
    <property type="entry name" value="MFS_dom"/>
</dbReference>
<dbReference type="Gene3D" id="1.20.1250.20">
    <property type="entry name" value="MFS general substrate transporter like domains"/>
    <property type="match status" value="1"/>
</dbReference>
<gene>
    <name evidence="8" type="ORF">EJ06DRAFT_546616</name>
</gene>
<sequence length="494" mass="53110">MKSDEKPDVLERDSPSPDLDPERGADIEPVEEKASPEVANLMDLDKGLVGWDSEDDDENPQYLPLPPKPLASSMVAPGTALTMASLHEPSAVIGSFSVTIFVLGYAVGPLFLGPLSEMYGRYIVVCASTAVFDAFLLGSALAPNMPGLIVMRFLAGIGGSGVMTIAPAIVADMYPIERRAFTMSLIIMAQSAGPALGPICGGFIAEGLGWRWAYWILLMAAGATTVFLLLFMPESYAPIVLARKAARLRKETGREDLQTRLARADNQSTLLRTSIVRPLKLLTKSPIAIMICGYIATVYGFLYLMFTTIPDVFRGSYGWSTSITGLAYTGLCIGMLVALAVIMCTSDAAAMRLTRANGGKFEPEFRMPHSFYYATLLPVSLLWYGWTAEKGVHWISPIIGMSLFGAGMLGLFMASQLYLVDAYPLYAASAAATVRTALSIIGAFLPLAGPPLYSALGVGKGNTVLAGISVAMLPIPILLYRYGKGIRERWPVEL</sequence>
<feature type="transmembrane region" description="Helical" evidence="6">
    <location>
        <begin position="370"/>
        <end position="386"/>
    </location>
</feature>
<evidence type="ECO:0000259" key="7">
    <source>
        <dbReference type="PROSITE" id="PS50850"/>
    </source>
</evidence>
<dbReference type="PANTHER" id="PTHR23502:SF33">
    <property type="entry name" value="MAJOR FACILITATOR SUPERFAMILY (MFS) PROFILE DOMAIN-CONTAINING PROTEIN-RELATED"/>
    <property type="match status" value="1"/>
</dbReference>
<reference evidence="8" key="1">
    <citation type="journal article" date="2020" name="Stud. Mycol.">
        <title>101 Dothideomycetes genomes: a test case for predicting lifestyles and emergence of pathogens.</title>
        <authorList>
            <person name="Haridas S."/>
            <person name="Albert R."/>
            <person name="Binder M."/>
            <person name="Bloem J."/>
            <person name="Labutti K."/>
            <person name="Salamov A."/>
            <person name="Andreopoulos B."/>
            <person name="Baker S."/>
            <person name="Barry K."/>
            <person name="Bills G."/>
            <person name="Bluhm B."/>
            <person name="Cannon C."/>
            <person name="Castanera R."/>
            <person name="Culley D."/>
            <person name="Daum C."/>
            <person name="Ezra D."/>
            <person name="Gonzalez J."/>
            <person name="Henrissat B."/>
            <person name="Kuo A."/>
            <person name="Liang C."/>
            <person name="Lipzen A."/>
            <person name="Lutzoni F."/>
            <person name="Magnuson J."/>
            <person name="Mondo S."/>
            <person name="Nolan M."/>
            <person name="Ohm R."/>
            <person name="Pangilinan J."/>
            <person name="Park H.-J."/>
            <person name="Ramirez L."/>
            <person name="Alfaro M."/>
            <person name="Sun H."/>
            <person name="Tritt A."/>
            <person name="Yoshinaga Y."/>
            <person name="Zwiers L.-H."/>
            <person name="Turgeon B."/>
            <person name="Goodwin S."/>
            <person name="Spatafora J."/>
            <person name="Crous P."/>
            <person name="Grigoriev I."/>
        </authorList>
    </citation>
    <scope>NUCLEOTIDE SEQUENCE</scope>
    <source>
        <strain evidence="8">CBS 262.69</strain>
    </source>
</reference>
<feature type="region of interest" description="Disordered" evidence="5">
    <location>
        <begin position="1"/>
        <end position="39"/>
    </location>
</feature>
<dbReference type="EMBL" id="ML996689">
    <property type="protein sequence ID" value="KAF2403326.1"/>
    <property type="molecule type" value="Genomic_DNA"/>
</dbReference>
<feature type="transmembrane region" description="Helical" evidence="6">
    <location>
        <begin position="461"/>
        <end position="480"/>
    </location>
</feature>
<keyword evidence="9" id="KW-1185">Reference proteome</keyword>
<accession>A0A6G1I5C5</accession>
<feature type="transmembrane region" description="Helical" evidence="6">
    <location>
        <begin position="326"/>
        <end position="349"/>
    </location>
</feature>
<dbReference type="InterPro" id="IPR011701">
    <property type="entry name" value="MFS"/>
</dbReference>
<dbReference type="GO" id="GO:0016020">
    <property type="term" value="C:membrane"/>
    <property type="evidence" value="ECO:0007669"/>
    <property type="project" value="UniProtKB-SubCell"/>
</dbReference>
<name>A0A6G1I5C5_9PEZI</name>
<dbReference type="Pfam" id="PF07690">
    <property type="entry name" value="MFS_1"/>
    <property type="match status" value="1"/>
</dbReference>
<feature type="transmembrane region" description="Helical" evidence="6">
    <location>
        <begin position="91"/>
        <end position="112"/>
    </location>
</feature>
<dbReference type="InterPro" id="IPR036259">
    <property type="entry name" value="MFS_trans_sf"/>
</dbReference>
<keyword evidence="2 6" id="KW-0812">Transmembrane</keyword>
<feature type="domain" description="Major facilitator superfamily (MFS) profile" evidence="7">
    <location>
        <begin position="38"/>
        <end position="484"/>
    </location>
</feature>
<dbReference type="OrthoDB" id="5296287at2759"/>
<dbReference type="CDD" id="cd17323">
    <property type="entry name" value="MFS_Tpo1_MDR_like"/>
    <property type="match status" value="1"/>
</dbReference>
<feature type="transmembrane region" description="Helical" evidence="6">
    <location>
        <begin position="425"/>
        <end position="449"/>
    </location>
</feature>
<feature type="transmembrane region" description="Helical" evidence="6">
    <location>
        <begin position="148"/>
        <end position="171"/>
    </location>
</feature>
<evidence type="ECO:0000256" key="2">
    <source>
        <dbReference type="ARBA" id="ARBA00022692"/>
    </source>
</evidence>
<proteinExistence type="predicted"/>
<evidence type="ECO:0000313" key="8">
    <source>
        <dbReference type="EMBL" id="KAF2403326.1"/>
    </source>
</evidence>